<proteinExistence type="predicted"/>
<organism evidence="4 5">
    <name type="scientific">Planococcus plakortidis</name>
    <dbReference type="NCBI Taxonomy" id="1038856"/>
    <lineage>
        <taxon>Bacteria</taxon>
        <taxon>Bacillati</taxon>
        <taxon>Bacillota</taxon>
        <taxon>Bacilli</taxon>
        <taxon>Bacillales</taxon>
        <taxon>Caryophanaceae</taxon>
        <taxon>Planococcus</taxon>
    </lineage>
</organism>
<evidence type="ECO:0000256" key="1">
    <source>
        <dbReference type="ARBA" id="ARBA00022729"/>
    </source>
</evidence>
<sequence length="281" mass="31244">MFLLKKRTLAVFTLGSVMALAACGDEPASEVQADGDVRTIEVTTPPTSKNLSWQTADGKILGYEPDVLRAIDEKLEDYAFNIQAVADSAQETGLKTGKYELNVGGFYPTPEREEQFLVPSEPTGRSLIKMYVKEGSGIETLEDLVGKKITPFTAGGGTLQVVLDWQEANPDHKLELEESSGDIPYAQRLKEIDDGKYDAFIGPANLGQNEIIEELGLKVVQPDPIYVGETIMLIYKSEENEKLMEEVDQVLKELREEGTLSEISEEYYGEDVFQYEVTKKE</sequence>
<dbReference type="KEGG" id="ppla:BBI15_07480"/>
<evidence type="ECO:0000256" key="2">
    <source>
        <dbReference type="SAM" id="SignalP"/>
    </source>
</evidence>
<accession>A0A1C7E8P8</accession>
<keyword evidence="1 2" id="KW-0732">Signal</keyword>
<evidence type="ECO:0000313" key="4">
    <source>
        <dbReference type="EMBL" id="ANU20065.1"/>
    </source>
</evidence>
<dbReference type="InterPro" id="IPR001638">
    <property type="entry name" value="Solute-binding_3/MltF_N"/>
</dbReference>
<keyword evidence="5" id="KW-1185">Reference proteome</keyword>
<dbReference type="PANTHER" id="PTHR35936">
    <property type="entry name" value="MEMBRANE-BOUND LYTIC MUREIN TRANSGLYCOSYLASE F"/>
    <property type="match status" value="1"/>
</dbReference>
<dbReference type="SUPFAM" id="SSF53850">
    <property type="entry name" value="Periplasmic binding protein-like II"/>
    <property type="match status" value="1"/>
</dbReference>
<dbReference type="PANTHER" id="PTHR35936:SF19">
    <property type="entry name" value="AMINO-ACID-BINDING PROTEIN YXEM-RELATED"/>
    <property type="match status" value="1"/>
</dbReference>
<dbReference type="Gene3D" id="3.40.190.10">
    <property type="entry name" value="Periplasmic binding protein-like II"/>
    <property type="match status" value="2"/>
</dbReference>
<evidence type="ECO:0000313" key="5">
    <source>
        <dbReference type="Proteomes" id="UP000092650"/>
    </source>
</evidence>
<dbReference type="PROSITE" id="PS51257">
    <property type="entry name" value="PROKAR_LIPOPROTEIN"/>
    <property type="match status" value="1"/>
</dbReference>
<dbReference type="STRING" id="1038856.BBI15_07480"/>
<feature type="signal peptide" evidence="2">
    <location>
        <begin position="1"/>
        <end position="21"/>
    </location>
</feature>
<dbReference type="AlphaFoldDB" id="A0A1C7E8P8"/>
<reference evidence="4" key="1">
    <citation type="submission" date="2016-10" db="EMBL/GenBank/DDBJ databases">
        <authorList>
            <person name="See-Too W.S."/>
        </authorList>
    </citation>
    <scope>NUCLEOTIDE SEQUENCE [LARGE SCALE GENOMIC DNA]</scope>
    <source>
        <strain evidence="4">DSM 23997</strain>
    </source>
</reference>
<dbReference type="SMART" id="SM00062">
    <property type="entry name" value="PBPb"/>
    <property type="match status" value="1"/>
</dbReference>
<dbReference type="EMBL" id="CP016539">
    <property type="protein sequence ID" value="ANU20065.1"/>
    <property type="molecule type" value="Genomic_DNA"/>
</dbReference>
<name>A0A1C7E8P8_9BACL</name>
<dbReference type="Pfam" id="PF00497">
    <property type="entry name" value="SBP_bac_3"/>
    <property type="match status" value="1"/>
</dbReference>
<protein>
    <submittedName>
        <fullName evidence="4">Amino acid ABC transporter substrate-binding protein</fullName>
    </submittedName>
</protein>
<dbReference type="Proteomes" id="UP000092650">
    <property type="component" value="Chromosome"/>
</dbReference>
<gene>
    <name evidence="4" type="ORF">BBI15_07480</name>
</gene>
<feature type="chain" id="PRO_5008885168" evidence="2">
    <location>
        <begin position="22"/>
        <end position="281"/>
    </location>
</feature>
<evidence type="ECO:0000259" key="3">
    <source>
        <dbReference type="SMART" id="SM00062"/>
    </source>
</evidence>
<feature type="domain" description="Solute-binding protein family 3/N-terminal" evidence="3">
    <location>
        <begin position="39"/>
        <end position="271"/>
    </location>
</feature>